<dbReference type="PANTHER" id="PTHR45625">
    <property type="entry name" value="PEPTIDYL-PROLYL CIS-TRANS ISOMERASE-RELATED"/>
    <property type="match status" value="1"/>
</dbReference>
<protein>
    <submittedName>
        <fullName evidence="5">Peptidyl-prolyl cis-trans isomerase B (Cyclophilin B)</fullName>
    </submittedName>
</protein>
<keyword evidence="6" id="KW-1185">Reference proteome</keyword>
<accession>A0A1M6Z5L1</accession>
<feature type="transmembrane region" description="Helical" evidence="3">
    <location>
        <begin position="27"/>
        <end position="49"/>
    </location>
</feature>
<feature type="domain" description="PPIase cyclophilin-type" evidence="4">
    <location>
        <begin position="102"/>
        <end position="262"/>
    </location>
</feature>
<evidence type="ECO:0000313" key="5">
    <source>
        <dbReference type="EMBL" id="SHL25677.1"/>
    </source>
</evidence>
<evidence type="ECO:0000259" key="4">
    <source>
        <dbReference type="PROSITE" id="PS50072"/>
    </source>
</evidence>
<keyword evidence="3" id="KW-0812">Transmembrane</keyword>
<gene>
    <name evidence="5" type="ORF">SAMN05443637_12297</name>
</gene>
<comment type="function">
    <text evidence="1">PPIases accelerate the folding of proteins. It catalyzes the cis-trans isomerization of proline imidic peptide bonds in oligopeptides.</text>
</comment>
<evidence type="ECO:0000256" key="1">
    <source>
        <dbReference type="ARBA" id="ARBA00002388"/>
    </source>
</evidence>
<evidence type="ECO:0000256" key="2">
    <source>
        <dbReference type="SAM" id="MobiDB-lite"/>
    </source>
</evidence>
<feature type="compositionally biased region" description="Basic and acidic residues" evidence="2">
    <location>
        <begin position="1"/>
        <end position="18"/>
    </location>
</feature>
<organism evidence="5 6">
    <name type="scientific">Pseudonocardia thermophila</name>
    <dbReference type="NCBI Taxonomy" id="1848"/>
    <lineage>
        <taxon>Bacteria</taxon>
        <taxon>Bacillati</taxon>
        <taxon>Actinomycetota</taxon>
        <taxon>Actinomycetes</taxon>
        <taxon>Pseudonocardiales</taxon>
        <taxon>Pseudonocardiaceae</taxon>
        <taxon>Pseudonocardia</taxon>
    </lineage>
</organism>
<evidence type="ECO:0000313" key="6">
    <source>
        <dbReference type="Proteomes" id="UP000184363"/>
    </source>
</evidence>
<dbReference type="AlphaFoldDB" id="A0A1M6Z5L1"/>
<dbReference type="GO" id="GO:0003755">
    <property type="term" value="F:peptidyl-prolyl cis-trans isomerase activity"/>
    <property type="evidence" value="ECO:0007669"/>
    <property type="project" value="InterPro"/>
</dbReference>
<dbReference type="Gene3D" id="2.40.100.10">
    <property type="entry name" value="Cyclophilin-like"/>
    <property type="match status" value="1"/>
</dbReference>
<dbReference type="PROSITE" id="PS50072">
    <property type="entry name" value="CSA_PPIASE_2"/>
    <property type="match status" value="1"/>
</dbReference>
<dbReference type="InterPro" id="IPR029000">
    <property type="entry name" value="Cyclophilin-like_dom_sf"/>
</dbReference>
<dbReference type="SUPFAM" id="SSF50891">
    <property type="entry name" value="Cyclophilin-like"/>
    <property type="match status" value="1"/>
</dbReference>
<keyword evidence="5" id="KW-0413">Isomerase</keyword>
<sequence length="263" mass="27257">MRREAAKRKLERQRQRRIERARRRKRIAAITSAAVVVVVVIAVVILTTLPSGQEDPGTTGDTTTAALGNCTFTPDGEAPAKPAPVPVSGQVATTGTQAVQMQTSAGPIGLTLDRSTGPCAVESFINLTQVGYFDDTPCHRLTTEGIKVLQCGDPTGQGTGGPGYTINDEPPTHLPPGPTAGTATYPRGTLAMAKTAAPNSGGSQFFLVYEDSPLPPDYTVFGTVDEAGLATLDKIAAAGDDGSNGPGDGRPTTQVTIEKVSLI</sequence>
<keyword evidence="3" id="KW-0472">Membrane</keyword>
<dbReference type="PANTHER" id="PTHR45625:SF3">
    <property type="entry name" value="PEPTIDYL-PROLYL CIS-TRANS ISOMERASE B-RELATED"/>
    <property type="match status" value="1"/>
</dbReference>
<name>A0A1M6Z5L1_PSETH</name>
<feature type="region of interest" description="Disordered" evidence="2">
    <location>
        <begin position="1"/>
        <end position="23"/>
    </location>
</feature>
<dbReference type="InterPro" id="IPR002130">
    <property type="entry name" value="Cyclophilin-type_PPIase_dom"/>
</dbReference>
<dbReference type="EMBL" id="FRAP01000022">
    <property type="protein sequence ID" value="SHL25677.1"/>
    <property type="molecule type" value="Genomic_DNA"/>
</dbReference>
<dbReference type="STRING" id="1848.SAMN05443637_12297"/>
<dbReference type="InterPro" id="IPR044666">
    <property type="entry name" value="Cyclophilin_A-like"/>
</dbReference>
<evidence type="ECO:0000256" key="3">
    <source>
        <dbReference type="SAM" id="Phobius"/>
    </source>
</evidence>
<dbReference type="Pfam" id="PF00160">
    <property type="entry name" value="Pro_isomerase"/>
    <property type="match status" value="1"/>
</dbReference>
<dbReference type="Proteomes" id="UP000184363">
    <property type="component" value="Unassembled WGS sequence"/>
</dbReference>
<reference evidence="5 6" key="1">
    <citation type="submission" date="2016-11" db="EMBL/GenBank/DDBJ databases">
        <authorList>
            <person name="Jaros S."/>
            <person name="Januszkiewicz K."/>
            <person name="Wedrychowicz H."/>
        </authorList>
    </citation>
    <scope>NUCLEOTIDE SEQUENCE [LARGE SCALE GENOMIC DNA]</scope>
    <source>
        <strain evidence="5 6">DSM 43832</strain>
    </source>
</reference>
<proteinExistence type="predicted"/>
<keyword evidence="3" id="KW-1133">Transmembrane helix</keyword>